<accession>H6C3F8</accession>
<dbReference type="HOGENOM" id="CLU_2038071_0_0_1"/>
<dbReference type="Proteomes" id="UP000007304">
    <property type="component" value="Unassembled WGS sequence"/>
</dbReference>
<gene>
    <name evidence="1" type="ORF">HMPREF1120_06186</name>
</gene>
<keyword evidence="2" id="KW-1185">Reference proteome</keyword>
<name>H6C3F8_EXODN</name>
<dbReference type="RefSeq" id="XP_009158635.1">
    <property type="nucleotide sequence ID" value="XM_009160387.1"/>
</dbReference>
<dbReference type="AlphaFoldDB" id="H6C3F8"/>
<sequence length="121" mass="13054">MDADTAGRRNAVRADKIPAGIPSLESRGETAAVVLSPSLVAGSRSVDRPVQASLSAICRSLRQKATCCGKAHKNRLRVVDLPCIPRIFCPVQFMDRTSIFSGEGAIVRTRRGGQIEHLSLR</sequence>
<dbReference type="EMBL" id="JH226134">
    <property type="protein sequence ID" value="EHY58173.1"/>
    <property type="molecule type" value="Genomic_DNA"/>
</dbReference>
<proteinExistence type="predicted"/>
<reference evidence="1" key="1">
    <citation type="submission" date="2011-07" db="EMBL/GenBank/DDBJ databases">
        <title>The Genome Sequence of Exophiala (Wangiella) dermatitidis NIH/UT8656.</title>
        <authorList>
            <consortium name="The Broad Institute Genome Sequencing Platform"/>
            <person name="Cuomo C."/>
            <person name="Wang Z."/>
            <person name="Hunicke-Smith S."/>
            <person name="Szanislo P.J."/>
            <person name="Earl A."/>
            <person name="Young S.K."/>
            <person name="Zeng Q."/>
            <person name="Gargeya S."/>
            <person name="Fitzgerald M."/>
            <person name="Haas B."/>
            <person name="Abouelleil A."/>
            <person name="Alvarado L."/>
            <person name="Arachchi H.M."/>
            <person name="Berlin A."/>
            <person name="Brown A."/>
            <person name="Chapman S.B."/>
            <person name="Chen Z."/>
            <person name="Dunbar C."/>
            <person name="Freedman E."/>
            <person name="Gearin G."/>
            <person name="Gellesch M."/>
            <person name="Goldberg J."/>
            <person name="Griggs A."/>
            <person name="Gujja S."/>
            <person name="Heiman D."/>
            <person name="Howarth C."/>
            <person name="Larson L."/>
            <person name="Lui A."/>
            <person name="MacDonald P.J.P."/>
            <person name="Montmayeur A."/>
            <person name="Murphy C."/>
            <person name="Neiman D."/>
            <person name="Pearson M."/>
            <person name="Priest M."/>
            <person name="Roberts A."/>
            <person name="Saif S."/>
            <person name="Shea T."/>
            <person name="Shenoy N."/>
            <person name="Sisk P."/>
            <person name="Stolte C."/>
            <person name="Sykes S."/>
            <person name="Wortman J."/>
            <person name="Nusbaum C."/>
            <person name="Birren B."/>
        </authorList>
    </citation>
    <scope>NUCLEOTIDE SEQUENCE</scope>
    <source>
        <strain evidence="1">NIH/UT8656</strain>
    </source>
</reference>
<protein>
    <submittedName>
        <fullName evidence="1">Uncharacterized protein</fullName>
    </submittedName>
</protein>
<dbReference type="EMBL" id="JH226134">
    <property type="protein sequence ID" value="EHY58174.1"/>
    <property type="molecule type" value="Genomic_DNA"/>
</dbReference>
<dbReference type="GeneID" id="20310825"/>
<evidence type="ECO:0000313" key="2">
    <source>
        <dbReference type="Proteomes" id="UP000007304"/>
    </source>
</evidence>
<dbReference type="VEuPathDB" id="FungiDB:HMPREF1120_06186"/>
<dbReference type="RefSeq" id="XP_009158634.1">
    <property type="nucleotide sequence ID" value="XM_009160386.1"/>
</dbReference>
<organism evidence="1 2">
    <name type="scientific">Exophiala dermatitidis (strain ATCC 34100 / CBS 525.76 / NIH/UT8656)</name>
    <name type="common">Black yeast</name>
    <name type="synonym">Wangiella dermatitidis</name>
    <dbReference type="NCBI Taxonomy" id="858893"/>
    <lineage>
        <taxon>Eukaryota</taxon>
        <taxon>Fungi</taxon>
        <taxon>Dikarya</taxon>
        <taxon>Ascomycota</taxon>
        <taxon>Pezizomycotina</taxon>
        <taxon>Eurotiomycetes</taxon>
        <taxon>Chaetothyriomycetidae</taxon>
        <taxon>Chaetothyriales</taxon>
        <taxon>Herpotrichiellaceae</taxon>
        <taxon>Exophiala</taxon>
    </lineage>
</organism>
<evidence type="ECO:0000313" key="1">
    <source>
        <dbReference type="EMBL" id="EHY58173.1"/>
    </source>
</evidence>